<feature type="transmembrane region" description="Helical" evidence="1">
    <location>
        <begin position="6"/>
        <end position="26"/>
    </location>
</feature>
<evidence type="ECO:0000313" key="3">
    <source>
        <dbReference type="Proteomes" id="UP001225072"/>
    </source>
</evidence>
<name>A0ABU0TMS5_9FLAO</name>
<feature type="transmembrane region" description="Helical" evidence="1">
    <location>
        <begin position="77"/>
        <end position="96"/>
    </location>
</feature>
<keyword evidence="3" id="KW-1185">Reference proteome</keyword>
<feature type="transmembrane region" description="Helical" evidence="1">
    <location>
        <begin position="46"/>
        <end position="65"/>
    </location>
</feature>
<keyword evidence="1" id="KW-1133">Transmembrane helix</keyword>
<dbReference type="EMBL" id="JAUTAL010000001">
    <property type="protein sequence ID" value="MDQ1098342.1"/>
    <property type="molecule type" value="Genomic_DNA"/>
</dbReference>
<accession>A0ABU0TMS5</accession>
<keyword evidence="1" id="KW-0812">Transmembrane</keyword>
<gene>
    <name evidence="2" type="ORF">QE404_003489</name>
</gene>
<feature type="transmembrane region" description="Helical" evidence="1">
    <location>
        <begin position="103"/>
        <end position="122"/>
    </location>
</feature>
<evidence type="ECO:0000313" key="2">
    <source>
        <dbReference type="EMBL" id="MDQ1098342.1"/>
    </source>
</evidence>
<organism evidence="2 3">
    <name type="scientific">Chryseobacterium camelliae</name>
    <dbReference type="NCBI Taxonomy" id="1265445"/>
    <lineage>
        <taxon>Bacteria</taxon>
        <taxon>Pseudomonadati</taxon>
        <taxon>Bacteroidota</taxon>
        <taxon>Flavobacteriia</taxon>
        <taxon>Flavobacteriales</taxon>
        <taxon>Weeksellaceae</taxon>
        <taxon>Chryseobacterium group</taxon>
        <taxon>Chryseobacterium</taxon>
    </lineage>
</organism>
<evidence type="ECO:0000256" key="1">
    <source>
        <dbReference type="SAM" id="Phobius"/>
    </source>
</evidence>
<dbReference type="Proteomes" id="UP001225072">
    <property type="component" value="Unassembled WGS sequence"/>
</dbReference>
<sequence length="123" mass="14754">MEKVIVICGIYSFLFGIFHLFFWRFFKWKKELAKLSLVNKGVVQILNIQLIFFFFSMAFICFFFTKELVETSLGKTFLVVNSGFWAIRIINQFIFLKINDYRVHLLTFIFFIGFILFLIPVVY</sequence>
<reference evidence="2 3" key="1">
    <citation type="submission" date="2023-07" db="EMBL/GenBank/DDBJ databases">
        <title>Functional and genomic diversity of the sorghum phyllosphere microbiome.</title>
        <authorList>
            <person name="Shade A."/>
        </authorList>
    </citation>
    <scope>NUCLEOTIDE SEQUENCE [LARGE SCALE GENOMIC DNA]</scope>
    <source>
        <strain evidence="2 3">SORGH_AS_1064</strain>
    </source>
</reference>
<keyword evidence="1" id="KW-0472">Membrane</keyword>
<protein>
    <submittedName>
        <fullName evidence="2">Uncharacterized protein</fullName>
    </submittedName>
</protein>
<proteinExistence type="predicted"/>
<comment type="caution">
    <text evidence="2">The sequence shown here is derived from an EMBL/GenBank/DDBJ whole genome shotgun (WGS) entry which is preliminary data.</text>
</comment>